<keyword evidence="1" id="KW-0732">Signal</keyword>
<gene>
    <name evidence="2" type="ORF">OESDEN_00411</name>
</gene>
<organism evidence="2 3">
    <name type="scientific">Oesophagostomum dentatum</name>
    <name type="common">Nodular worm</name>
    <dbReference type="NCBI Taxonomy" id="61180"/>
    <lineage>
        <taxon>Eukaryota</taxon>
        <taxon>Metazoa</taxon>
        <taxon>Ecdysozoa</taxon>
        <taxon>Nematoda</taxon>
        <taxon>Chromadorea</taxon>
        <taxon>Rhabditida</taxon>
        <taxon>Rhabditina</taxon>
        <taxon>Rhabditomorpha</taxon>
        <taxon>Strongyloidea</taxon>
        <taxon>Strongylidae</taxon>
        <taxon>Oesophagostomum</taxon>
    </lineage>
</organism>
<accession>A0A0B1TUP3</accession>
<feature type="signal peptide" evidence="1">
    <location>
        <begin position="1"/>
        <end position="19"/>
    </location>
</feature>
<feature type="chain" id="PRO_5002083565" evidence="1">
    <location>
        <begin position="20"/>
        <end position="62"/>
    </location>
</feature>
<protein>
    <submittedName>
        <fullName evidence="2">Uncharacterized protein</fullName>
    </submittedName>
</protein>
<dbReference type="EMBL" id="KN549213">
    <property type="protein sequence ID" value="KHJ99577.1"/>
    <property type="molecule type" value="Genomic_DNA"/>
</dbReference>
<sequence>MRIVLVVVCLLLWSRPVNCSWIFSGIPSRELDEARDIGRRAKVDYLSKIVGQADHLKRSVSQ</sequence>
<dbReference type="Proteomes" id="UP000053660">
    <property type="component" value="Unassembled WGS sequence"/>
</dbReference>
<evidence type="ECO:0000313" key="3">
    <source>
        <dbReference type="Proteomes" id="UP000053660"/>
    </source>
</evidence>
<dbReference type="OrthoDB" id="5801246at2759"/>
<reference evidence="2 3" key="1">
    <citation type="submission" date="2014-03" db="EMBL/GenBank/DDBJ databases">
        <title>Draft genome of the hookworm Oesophagostomum dentatum.</title>
        <authorList>
            <person name="Mitreva M."/>
        </authorList>
    </citation>
    <scope>NUCLEOTIDE SEQUENCE [LARGE SCALE GENOMIC DNA]</scope>
    <source>
        <strain evidence="2 3">OD-Hann</strain>
    </source>
</reference>
<dbReference type="AlphaFoldDB" id="A0A0B1TUP3"/>
<proteinExistence type="predicted"/>
<name>A0A0B1TUP3_OESDE</name>
<keyword evidence="3" id="KW-1185">Reference proteome</keyword>
<evidence type="ECO:0000256" key="1">
    <source>
        <dbReference type="SAM" id="SignalP"/>
    </source>
</evidence>
<evidence type="ECO:0000313" key="2">
    <source>
        <dbReference type="EMBL" id="KHJ99577.1"/>
    </source>
</evidence>